<dbReference type="NCBIfam" id="TIGR03396">
    <property type="entry name" value="PC_PLC"/>
    <property type="match status" value="1"/>
</dbReference>
<dbReference type="InterPro" id="IPR017850">
    <property type="entry name" value="Alkaline_phosphatase_core_sf"/>
</dbReference>
<dbReference type="AlphaFoldDB" id="A0A517MGB9"/>
<dbReference type="GO" id="GO:0016042">
    <property type="term" value="P:lipid catabolic process"/>
    <property type="evidence" value="ECO:0007669"/>
    <property type="project" value="InterPro"/>
</dbReference>
<keyword evidence="3 6" id="KW-0378">Hydrolase</keyword>
<evidence type="ECO:0000256" key="3">
    <source>
        <dbReference type="ARBA" id="ARBA00022801"/>
    </source>
</evidence>
<dbReference type="PANTHER" id="PTHR31956">
    <property type="entry name" value="NON-SPECIFIC PHOSPHOLIPASE C4-RELATED"/>
    <property type="match status" value="1"/>
</dbReference>
<dbReference type="EMBL" id="CP036262">
    <property type="protein sequence ID" value="QDS93919.1"/>
    <property type="molecule type" value="Genomic_DNA"/>
</dbReference>
<accession>A0A517MGB9</accession>
<dbReference type="InterPro" id="IPR006311">
    <property type="entry name" value="TAT_signal"/>
</dbReference>
<dbReference type="GO" id="GO:0034480">
    <property type="term" value="F:phosphatidylcholine phospholipase C activity"/>
    <property type="evidence" value="ECO:0007669"/>
    <property type="project" value="UniProtKB-EC"/>
</dbReference>
<dbReference type="Pfam" id="PF04185">
    <property type="entry name" value="Phosphoesterase"/>
    <property type="match status" value="2"/>
</dbReference>
<evidence type="ECO:0000259" key="5">
    <source>
        <dbReference type="Pfam" id="PF05506"/>
    </source>
</evidence>
<dbReference type="PANTHER" id="PTHR31956:SF1">
    <property type="entry name" value="NON-SPECIFIC PHOSPHOLIPASE C1"/>
    <property type="match status" value="1"/>
</dbReference>
<sequence>MNNRRSFLKRASMLTGAIGLQAGVPPAIERAMAIAPDQGTTFEDAEHVVFLMQENRSFDHCFGTLQGVRGFNDPRAIKQPNKLPVWAQSNRKGETYLPFRLDIHDTKATWMGDLPHSWPDQVDARNDGKHNRWLDAKQSRVAEYRDMPLTMGHYTREDIPFYYALADAFTVCDQHFCSSLTGTTSNRLFFWSGKLRENAQSKALIQNSDVGYTRTVDWTTFPERLEEHGVSWRIYQNEISHQNGFVGEEASLLANFTDNNLEWFSQYHVGFSRSYQIALKKRRRMLRRKIEQLKSKLAKQPASEADTKIKELSAQLSEALAEWNHNDQEAKTWSRENFEKLPQREQNLHKKAFTTNLNDPHYHQIETLRYDDNGVPRSVRVPKGDILHQFRQDVDAGKLPTVSWLVAPQKFSDHPSSPWYGAWYVSEVLDILTKNPEIWKKTIFVLNYDENDGYFDHVAPFVAPHPAEKNAVSKGIDTTEEFVDLENKANLRSNARQSPVGLGYRVPLVIASPWSKGGWVNSEVCDLTSTLRFLEKFLSKKTGKAIKETNISDWRRTVCGDLTSVFRPYHGQPTTFPETLDRDTIIGQVYNSSFKGLPNAFKPLSESEIEQAKTQSDPLPMMPQQEPGIRNSCPLSYELYTNGKLNARAATFEIEFAAGNNFFSESALGSPFQVCAPVNYQPNNSQSENKFEPFQTWPVAVRAGDSILMKWPLNHFENNEYQLRIDGPNGFFREFKGNPKAPDIIVRCGYQTMDPAKRKPSGNIELAIANHAKNESSKVVISDQAYGNKPISVDVAPGTTETVAVSTTQSHGWYDFSIQVRGAYSFHQRYAGRVETGYSAKTDPLMGRVHATL</sequence>
<dbReference type="Gene3D" id="3.40.720.10">
    <property type="entry name" value="Alkaline Phosphatase, subunit A"/>
    <property type="match status" value="2"/>
</dbReference>
<keyword evidence="4" id="KW-0175">Coiled coil</keyword>
<protein>
    <recommendedName>
        <fullName evidence="2">phospholipase C</fullName>
        <ecNumber evidence="2">3.1.4.3</ecNumber>
    </recommendedName>
</protein>
<dbReference type="PROSITE" id="PS51318">
    <property type="entry name" value="TAT"/>
    <property type="match status" value="1"/>
</dbReference>
<keyword evidence="7" id="KW-1185">Reference proteome</keyword>
<dbReference type="InterPro" id="IPR007312">
    <property type="entry name" value="Phosphoesterase"/>
</dbReference>
<evidence type="ECO:0000256" key="2">
    <source>
        <dbReference type="ARBA" id="ARBA00012018"/>
    </source>
</evidence>
<feature type="domain" description="Bacterial phospholipase C C-terminal" evidence="5">
    <location>
        <begin position="754"/>
        <end position="833"/>
    </location>
</feature>
<organism evidence="6 7">
    <name type="scientific">Roseimaritima multifibrata</name>
    <dbReference type="NCBI Taxonomy" id="1930274"/>
    <lineage>
        <taxon>Bacteria</taxon>
        <taxon>Pseudomonadati</taxon>
        <taxon>Planctomycetota</taxon>
        <taxon>Planctomycetia</taxon>
        <taxon>Pirellulales</taxon>
        <taxon>Pirellulaceae</taxon>
        <taxon>Roseimaritima</taxon>
    </lineage>
</organism>
<gene>
    <name evidence="6" type="primary">plcN</name>
    <name evidence="6" type="ORF">FF011L_26960</name>
</gene>
<dbReference type="Pfam" id="PF05506">
    <property type="entry name" value="PLipase_C_C"/>
    <property type="match status" value="2"/>
</dbReference>
<feature type="domain" description="Bacterial phospholipase C C-terminal" evidence="5">
    <location>
        <begin position="632"/>
        <end position="738"/>
    </location>
</feature>
<dbReference type="RefSeq" id="WP_145352000.1">
    <property type="nucleotide sequence ID" value="NZ_CP036262.1"/>
</dbReference>
<reference evidence="6 7" key="1">
    <citation type="submission" date="2019-02" db="EMBL/GenBank/DDBJ databases">
        <title>Deep-cultivation of Planctomycetes and their phenomic and genomic characterization uncovers novel biology.</title>
        <authorList>
            <person name="Wiegand S."/>
            <person name="Jogler M."/>
            <person name="Boedeker C."/>
            <person name="Pinto D."/>
            <person name="Vollmers J."/>
            <person name="Rivas-Marin E."/>
            <person name="Kohn T."/>
            <person name="Peeters S.H."/>
            <person name="Heuer A."/>
            <person name="Rast P."/>
            <person name="Oberbeckmann S."/>
            <person name="Bunk B."/>
            <person name="Jeske O."/>
            <person name="Meyerdierks A."/>
            <person name="Storesund J.E."/>
            <person name="Kallscheuer N."/>
            <person name="Luecker S."/>
            <person name="Lage O.M."/>
            <person name="Pohl T."/>
            <person name="Merkel B.J."/>
            <person name="Hornburger P."/>
            <person name="Mueller R.-W."/>
            <person name="Bruemmer F."/>
            <person name="Labrenz M."/>
            <person name="Spormann A.M."/>
            <person name="Op den Camp H."/>
            <person name="Overmann J."/>
            <person name="Amann R."/>
            <person name="Jetten M.S.M."/>
            <person name="Mascher T."/>
            <person name="Medema M.H."/>
            <person name="Devos D.P."/>
            <person name="Kaster A.-K."/>
            <person name="Ovreas L."/>
            <person name="Rohde M."/>
            <person name="Galperin M.Y."/>
            <person name="Jogler C."/>
        </authorList>
    </citation>
    <scope>NUCLEOTIDE SEQUENCE [LARGE SCALE GENOMIC DNA]</scope>
    <source>
        <strain evidence="6 7">FF011L</strain>
    </source>
</reference>
<evidence type="ECO:0000256" key="4">
    <source>
        <dbReference type="SAM" id="Coils"/>
    </source>
</evidence>
<comment type="similarity">
    <text evidence="1">Belongs to the bacterial phospholipase C family.</text>
</comment>
<dbReference type="EC" id="3.1.4.3" evidence="2"/>
<evidence type="ECO:0000313" key="7">
    <source>
        <dbReference type="Proteomes" id="UP000320672"/>
    </source>
</evidence>
<evidence type="ECO:0000313" key="6">
    <source>
        <dbReference type="EMBL" id="QDS93919.1"/>
    </source>
</evidence>
<dbReference type="Proteomes" id="UP000320672">
    <property type="component" value="Chromosome"/>
</dbReference>
<feature type="coiled-coil region" evidence="4">
    <location>
        <begin position="276"/>
        <end position="322"/>
    </location>
</feature>
<dbReference type="OrthoDB" id="980947at2"/>
<dbReference type="KEGG" id="rml:FF011L_26960"/>
<evidence type="ECO:0000256" key="1">
    <source>
        <dbReference type="ARBA" id="ARBA00009717"/>
    </source>
</evidence>
<name>A0A517MGB9_9BACT</name>
<proteinExistence type="inferred from homology"/>
<dbReference type="InterPro" id="IPR008475">
    <property type="entry name" value="PLipase_C_C"/>
</dbReference>
<dbReference type="InterPro" id="IPR017767">
    <property type="entry name" value="PC-PLC"/>
</dbReference>